<protein>
    <submittedName>
        <fullName evidence="6">Histidine kinase</fullName>
    </submittedName>
</protein>
<dbReference type="InterPro" id="IPR011712">
    <property type="entry name" value="Sig_transdc_His_kin_sub3_dim/P"/>
</dbReference>
<keyword evidence="4" id="KW-0175">Coiled coil</keyword>
<dbReference type="AlphaFoldDB" id="A0A916TI89"/>
<dbReference type="Proteomes" id="UP000636793">
    <property type="component" value="Unassembled WGS sequence"/>
</dbReference>
<dbReference type="CDD" id="cd16917">
    <property type="entry name" value="HATPase_UhpB-NarQ-NarX-like"/>
    <property type="match status" value="1"/>
</dbReference>
<dbReference type="Pfam" id="PF02518">
    <property type="entry name" value="HATPase_c"/>
    <property type="match status" value="1"/>
</dbReference>
<feature type="domain" description="Histidine kinase/HSP90-like ATPase" evidence="5">
    <location>
        <begin position="336"/>
        <end position="440"/>
    </location>
</feature>
<evidence type="ECO:0000256" key="4">
    <source>
        <dbReference type="SAM" id="Coils"/>
    </source>
</evidence>
<dbReference type="Gene3D" id="1.20.5.1930">
    <property type="match status" value="1"/>
</dbReference>
<dbReference type="SMART" id="SM00387">
    <property type="entry name" value="HATPase_c"/>
    <property type="match status" value="1"/>
</dbReference>
<keyword evidence="2 6" id="KW-0418">Kinase</keyword>
<keyword evidence="7" id="KW-1185">Reference proteome</keyword>
<comment type="caution">
    <text evidence="6">The sequence shown here is derived from an EMBL/GenBank/DDBJ whole genome shotgun (WGS) entry which is preliminary data.</text>
</comment>
<dbReference type="NCBIfam" id="NF047786">
    <property type="entry name" value="his_kin_MadS"/>
    <property type="match status" value="1"/>
</dbReference>
<reference evidence="6" key="1">
    <citation type="journal article" date="2014" name="Int. J. Syst. Evol. Microbiol.">
        <title>Complete genome sequence of Corynebacterium casei LMG S-19264T (=DSM 44701T), isolated from a smear-ripened cheese.</title>
        <authorList>
            <consortium name="US DOE Joint Genome Institute (JGI-PGF)"/>
            <person name="Walter F."/>
            <person name="Albersmeier A."/>
            <person name="Kalinowski J."/>
            <person name="Ruckert C."/>
        </authorList>
    </citation>
    <scope>NUCLEOTIDE SEQUENCE</scope>
    <source>
        <strain evidence="6">CGMCC 1.15085</strain>
    </source>
</reference>
<dbReference type="InterPro" id="IPR029016">
    <property type="entry name" value="GAF-like_dom_sf"/>
</dbReference>
<evidence type="ECO:0000313" key="7">
    <source>
        <dbReference type="Proteomes" id="UP000636793"/>
    </source>
</evidence>
<dbReference type="GO" id="GO:0000155">
    <property type="term" value="F:phosphorelay sensor kinase activity"/>
    <property type="evidence" value="ECO:0007669"/>
    <property type="project" value="InterPro"/>
</dbReference>
<name>A0A916TI89_9MICO</name>
<sequence length="448" mass="48942">MSTDPTDDFSRLTGVRTGKNSYYPAFVRSSRRMQRTVRAMDRISSVVVRTVEGPRGVLEEVGRAAAGHLEARWALLALSDEHLRGARPRFVAIGPGGRSHDKSADLPADVAAELLVIRSGERSMGALQNGWLRAPMNLEGRQIGALSVRPGLGEEREPEDLAVLRILANQAAVSLHTSEQYQAGVTLHRRAQRLNRAAELQARDLAARTAQLQEAEKQLAVATQREIVGGERHRIARELHDSVTQYVLSAGMAVEVARGEAEDRQLGEMVERLSRAKAFTQTAVQQLRTAIYALDQPIGEAAASLEELIGQVVAHHRPTLDVRVIAEGRVTDISAAAGLDLARSVGEALFNIAAHARATRVVVRLRYRPTSLTVSVSDDGCGDPKALRRMLRLEQRAVGDGRHRGLANMDDRIHSLGGTLTFRRSRLGGVRIVLHLPLPVPTQSQEMP</sequence>
<feature type="coiled-coil region" evidence="4">
    <location>
        <begin position="188"/>
        <end position="225"/>
    </location>
</feature>
<dbReference type="InterPro" id="IPR003594">
    <property type="entry name" value="HATPase_dom"/>
</dbReference>
<dbReference type="Pfam" id="PF07730">
    <property type="entry name" value="HisKA_3"/>
    <property type="match status" value="1"/>
</dbReference>
<dbReference type="InterPro" id="IPR036890">
    <property type="entry name" value="HATPase_C_sf"/>
</dbReference>
<evidence type="ECO:0000313" key="6">
    <source>
        <dbReference type="EMBL" id="GGB44405.1"/>
    </source>
</evidence>
<proteinExistence type="predicted"/>
<evidence type="ECO:0000256" key="3">
    <source>
        <dbReference type="ARBA" id="ARBA00023012"/>
    </source>
</evidence>
<dbReference type="Gene3D" id="3.30.450.40">
    <property type="match status" value="1"/>
</dbReference>
<dbReference type="Gene3D" id="3.30.565.10">
    <property type="entry name" value="Histidine kinase-like ATPase, C-terminal domain"/>
    <property type="match status" value="1"/>
</dbReference>
<dbReference type="GO" id="GO:0046983">
    <property type="term" value="F:protein dimerization activity"/>
    <property type="evidence" value="ECO:0007669"/>
    <property type="project" value="InterPro"/>
</dbReference>
<reference evidence="6" key="2">
    <citation type="submission" date="2020-09" db="EMBL/GenBank/DDBJ databases">
        <authorList>
            <person name="Sun Q."/>
            <person name="Zhou Y."/>
        </authorList>
    </citation>
    <scope>NUCLEOTIDE SEQUENCE</scope>
    <source>
        <strain evidence="6">CGMCC 1.15085</strain>
    </source>
</reference>
<dbReference type="InterPro" id="IPR050482">
    <property type="entry name" value="Sensor_HK_TwoCompSys"/>
</dbReference>
<gene>
    <name evidence="6" type="ORF">GCM10011492_39370</name>
</gene>
<dbReference type="SUPFAM" id="SSF55874">
    <property type="entry name" value="ATPase domain of HSP90 chaperone/DNA topoisomerase II/histidine kinase"/>
    <property type="match status" value="1"/>
</dbReference>
<dbReference type="EMBL" id="BMHI01000006">
    <property type="protein sequence ID" value="GGB44405.1"/>
    <property type="molecule type" value="Genomic_DNA"/>
</dbReference>
<dbReference type="GO" id="GO:0016020">
    <property type="term" value="C:membrane"/>
    <property type="evidence" value="ECO:0007669"/>
    <property type="project" value="InterPro"/>
</dbReference>
<evidence type="ECO:0000259" key="5">
    <source>
        <dbReference type="SMART" id="SM00387"/>
    </source>
</evidence>
<keyword evidence="3" id="KW-0902">Two-component regulatory system</keyword>
<keyword evidence="1" id="KW-0808">Transferase</keyword>
<dbReference type="PANTHER" id="PTHR24421">
    <property type="entry name" value="NITRATE/NITRITE SENSOR PROTEIN NARX-RELATED"/>
    <property type="match status" value="1"/>
</dbReference>
<dbReference type="RefSeq" id="WP_188838765.1">
    <property type="nucleotide sequence ID" value="NZ_BMHI01000006.1"/>
</dbReference>
<accession>A0A916TI89</accession>
<organism evidence="6 7">
    <name type="scientific">Flexivirga endophytica</name>
    <dbReference type="NCBI Taxonomy" id="1849103"/>
    <lineage>
        <taxon>Bacteria</taxon>
        <taxon>Bacillati</taxon>
        <taxon>Actinomycetota</taxon>
        <taxon>Actinomycetes</taxon>
        <taxon>Micrococcales</taxon>
        <taxon>Dermacoccaceae</taxon>
        <taxon>Flexivirga</taxon>
    </lineage>
</organism>
<evidence type="ECO:0000256" key="1">
    <source>
        <dbReference type="ARBA" id="ARBA00022679"/>
    </source>
</evidence>
<evidence type="ECO:0000256" key="2">
    <source>
        <dbReference type="ARBA" id="ARBA00022777"/>
    </source>
</evidence>
<dbReference type="SUPFAM" id="SSF55781">
    <property type="entry name" value="GAF domain-like"/>
    <property type="match status" value="1"/>
</dbReference>